<accession>B9RZI5</accession>
<evidence type="ECO:0000313" key="2">
    <source>
        <dbReference type="Proteomes" id="UP000008311"/>
    </source>
</evidence>
<proteinExistence type="predicted"/>
<dbReference type="EMBL" id="EQ973834">
    <property type="protein sequence ID" value="EEF43365.1"/>
    <property type="molecule type" value="Genomic_DNA"/>
</dbReference>
<reference evidence="2" key="1">
    <citation type="journal article" date="2010" name="Nat. Biotechnol.">
        <title>Draft genome sequence of the oilseed species Ricinus communis.</title>
        <authorList>
            <person name="Chan A.P."/>
            <person name="Crabtree J."/>
            <person name="Zhao Q."/>
            <person name="Lorenzi H."/>
            <person name="Orvis J."/>
            <person name="Puiu D."/>
            <person name="Melake-Berhan A."/>
            <person name="Jones K.M."/>
            <person name="Redman J."/>
            <person name="Chen G."/>
            <person name="Cahoon E.B."/>
            <person name="Gedil M."/>
            <person name="Stanke M."/>
            <person name="Haas B.J."/>
            <person name="Wortman J.R."/>
            <person name="Fraser-Liggett C.M."/>
            <person name="Ravel J."/>
            <person name="Rabinowicz P.D."/>
        </authorList>
    </citation>
    <scope>NUCLEOTIDE SEQUENCE [LARGE SCALE GENOMIC DNA]</scope>
    <source>
        <strain evidence="2">cv. Hale</strain>
    </source>
</reference>
<dbReference type="Proteomes" id="UP000008311">
    <property type="component" value="Unassembled WGS sequence"/>
</dbReference>
<name>B9RZI5_RICCO</name>
<organism evidence="1 2">
    <name type="scientific">Ricinus communis</name>
    <name type="common">Castor bean</name>
    <dbReference type="NCBI Taxonomy" id="3988"/>
    <lineage>
        <taxon>Eukaryota</taxon>
        <taxon>Viridiplantae</taxon>
        <taxon>Streptophyta</taxon>
        <taxon>Embryophyta</taxon>
        <taxon>Tracheophyta</taxon>
        <taxon>Spermatophyta</taxon>
        <taxon>Magnoliopsida</taxon>
        <taxon>eudicotyledons</taxon>
        <taxon>Gunneridae</taxon>
        <taxon>Pentapetalae</taxon>
        <taxon>rosids</taxon>
        <taxon>fabids</taxon>
        <taxon>Malpighiales</taxon>
        <taxon>Euphorbiaceae</taxon>
        <taxon>Acalyphoideae</taxon>
        <taxon>Acalypheae</taxon>
        <taxon>Ricinus</taxon>
    </lineage>
</organism>
<keyword evidence="2" id="KW-1185">Reference proteome</keyword>
<protein>
    <submittedName>
        <fullName evidence="1">Uncharacterized protein</fullName>
    </submittedName>
</protein>
<dbReference type="InParanoid" id="B9RZI5"/>
<sequence length="73" mass="8645">MRLEDWELHNHVHAKLNSFSKRLVISANKGQWWMEQLSIVRMGTSPTTTNHYFLRVDSRQLQEALPLNIMLLL</sequence>
<gene>
    <name evidence="1" type="ORF">RCOM_0939560</name>
</gene>
<dbReference type="AlphaFoldDB" id="B9RZI5"/>
<evidence type="ECO:0000313" key="1">
    <source>
        <dbReference type="EMBL" id="EEF43365.1"/>
    </source>
</evidence>